<dbReference type="AlphaFoldDB" id="A0A699QHJ5"/>
<gene>
    <name evidence="1" type="ORF">Tci_836818</name>
</gene>
<sequence length="144" mass="16498">IGFATKTTLQSYTAEFEKKAQEERKLHIDIVEKSVKDIIKDEVNSQLPHILPKEVSDFATPVIQSAVNESLENVVLSKSPSQPKSTYEATKSLTKFELKKILLDKIQKSKSYQAALDTKNSMMRWSNLTILTRIYSYHMEKHIP</sequence>
<protein>
    <submittedName>
        <fullName evidence="1">Uncharacterized protein</fullName>
    </submittedName>
</protein>
<reference evidence="1" key="1">
    <citation type="journal article" date="2019" name="Sci. Rep.">
        <title>Draft genome of Tanacetum cinerariifolium, the natural source of mosquito coil.</title>
        <authorList>
            <person name="Yamashiro T."/>
            <person name="Shiraishi A."/>
            <person name="Satake H."/>
            <person name="Nakayama K."/>
        </authorList>
    </citation>
    <scope>NUCLEOTIDE SEQUENCE</scope>
</reference>
<dbReference type="EMBL" id="BKCJ011004063">
    <property type="protein sequence ID" value="GFC64848.1"/>
    <property type="molecule type" value="Genomic_DNA"/>
</dbReference>
<evidence type="ECO:0000313" key="1">
    <source>
        <dbReference type="EMBL" id="GFC64848.1"/>
    </source>
</evidence>
<comment type="caution">
    <text evidence="1">The sequence shown here is derived from an EMBL/GenBank/DDBJ whole genome shotgun (WGS) entry which is preliminary data.</text>
</comment>
<organism evidence="1">
    <name type="scientific">Tanacetum cinerariifolium</name>
    <name type="common">Dalmatian daisy</name>
    <name type="synonym">Chrysanthemum cinerariifolium</name>
    <dbReference type="NCBI Taxonomy" id="118510"/>
    <lineage>
        <taxon>Eukaryota</taxon>
        <taxon>Viridiplantae</taxon>
        <taxon>Streptophyta</taxon>
        <taxon>Embryophyta</taxon>
        <taxon>Tracheophyta</taxon>
        <taxon>Spermatophyta</taxon>
        <taxon>Magnoliopsida</taxon>
        <taxon>eudicotyledons</taxon>
        <taxon>Gunneridae</taxon>
        <taxon>Pentapetalae</taxon>
        <taxon>asterids</taxon>
        <taxon>campanulids</taxon>
        <taxon>Asterales</taxon>
        <taxon>Asteraceae</taxon>
        <taxon>Asteroideae</taxon>
        <taxon>Anthemideae</taxon>
        <taxon>Anthemidinae</taxon>
        <taxon>Tanacetum</taxon>
    </lineage>
</organism>
<accession>A0A699QHJ5</accession>
<proteinExistence type="predicted"/>
<feature type="non-terminal residue" evidence="1">
    <location>
        <position position="1"/>
    </location>
</feature>
<name>A0A699QHJ5_TANCI</name>